<proteinExistence type="inferred from homology"/>
<dbReference type="GO" id="GO:0016020">
    <property type="term" value="C:membrane"/>
    <property type="evidence" value="ECO:0007669"/>
    <property type="project" value="UniProtKB-SubCell"/>
</dbReference>
<organism evidence="7 8">
    <name type="scientific">Carpediemonas membranifera</name>
    <dbReference type="NCBI Taxonomy" id="201153"/>
    <lineage>
        <taxon>Eukaryota</taxon>
        <taxon>Metamonada</taxon>
        <taxon>Carpediemonas-like organisms</taxon>
        <taxon>Carpediemonas</taxon>
    </lineage>
</organism>
<feature type="repeat" description="Solcar" evidence="5">
    <location>
        <begin position="210"/>
        <end position="290"/>
    </location>
</feature>
<evidence type="ECO:0000256" key="3">
    <source>
        <dbReference type="ARBA" id="ARBA00022737"/>
    </source>
</evidence>
<protein>
    <submittedName>
        <fullName evidence="7">Mitochondrial folate transporter-like</fullName>
    </submittedName>
</protein>
<dbReference type="Proteomes" id="UP000717585">
    <property type="component" value="Unassembled WGS sequence"/>
</dbReference>
<dbReference type="InterPro" id="IPR023395">
    <property type="entry name" value="MCP_dom_sf"/>
</dbReference>
<feature type="repeat" description="Solcar" evidence="5">
    <location>
        <begin position="113"/>
        <end position="200"/>
    </location>
</feature>
<evidence type="ECO:0000256" key="1">
    <source>
        <dbReference type="ARBA" id="ARBA00004141"/>
    </source>
</evidence>
<evidence type="ECO:0000313" key="8">
    <source>
        <dbReference type="Proteomes" id="UP000717585"/>
    </source>
</evidence>
<dbReference type="EMBL" id="JAHDYR010000033">
    <property type="protein sequence ID" value="KAG9392741.1"/>
    <property type="molecule type" value="Genomic_DNA"/>
</dbReference>
<evidence type="ECO:0000313" key="7">
    <source>
        <dbReference type="EMBL" id="KAG9392741.1"/>
    </source>
</evidence>
<keyword evidence="2 5" id="KW-0812">Transmembrane</keyword>
<dbReference type="OrthoDB" id="269120at2759"/>
<accession>A0A8J6E179</accession>
<dbReference type="PROSITE" id="PS50920">
    <property type="entry name" value="SOLCAR"/>
    <property type="match status" value="3"/>
</dbReference>
<dbReference type="SUPFAM" id="SSF103506">
    <property type="entry name" value="Mitochondrial carrier"/>
    <property type="match status" value="1"/>
</dbReference>
<dbReference type="Gene3D" id="1.50.40.10">
    <property type="entry name" value="Mitochondrial carrier domain"/>
    <property type="match status" value="1"/>
</dbReference>
<evidence type="ECO:0000256" key="6">
    <source>
        <dbReference type="RuleBase" id="RU000488"/>
    </source>
</evidence>
<dbReference type="AlphaFoldDB" id="A0A8J6E179"/>
<keyword evidence="6" id="KW-0813">Transport</keyword>
<comment type="caution">
    <text evidence="7">The sequence shown here is derived from an EMBL/GenBank/DDBJ whole genome shotgun (WGS) entry which is preliminary data.</text>
</comment>
<sequence>MPASFSDDLAQKLGQFAAGVVSGALSSVVTAPITILQARVSVGEETVRSPADFVKKAASIVQEEGLGKLYEGCGPQVLGSALSWGLFHPIVSYTKNAFRTMERTLYNDPSRPLSHYSRFLATCIAGAATNTLMNPVLLVRTRLQIQRRHHKGAYTSSVDCFRRVVREEGPLALFRGLTMYQLASLGPAFRYTMYDAGIERLVREGHATRGRRLALNTGTTLASVWLFYPFTVVRTRMRNDHSSQPAWQHISDVYQEFGARGFYRGFWLHFVRNVPSSVINLHLYDKFEDRWTRGSRGRKVR</sequence>
<evidence type="ECO:0000256" key="2">
    <source>
        <dbReference type="ARBA" id="ARBA00022692"/>
    </source>
</evidence>
<dbReference type="InterPro" id="IPR018108">
    <property type="entry name" value="MCP_transmembrane"/>
</dbReference>
<keyword evidence="3" id="KW-0677">Repeat</keyword>
<dbReference type="PANTHER" id="PTHR24089">
    <property type="entry name" value="SOLUTE CARRIER FAMILY 25"/>
    <property type="match status" value="1"/>
</dbReference>
<keyword evidence="4 5" id="KW-0472">Membrane</keyword>
<keyword evidence="8" id="KW-1185">Reference proteome</keyword>
<evidence type="ECO:0000256" key="4">
    <source>
        <dbReference type="ARBA" id="ARBA00023136"/>
    </source>
</evidence>
<comment type="subcellular location">
    <subcellularLocation>
        <location evidence="1">Membrane</location>
        <topology evidence="1">Multi-pass membrane protein</topology>
    </subcellularLocation>
</comment>
<feature type="repeat" description="Solcar" evidence="5">
    <location>
        <begin position="10"/>
        <end position="97"/>
    </location>
</feature>
<evidence type="ECO:0000256" key="5">
    <source>
        <dbReference type="PROSITE-ProRule" id="PRU00282"/>
    </source>
</evidence>
<gene>
    <name evidence="7" type="ORF">J8273_5880</name>
</gene>
<comment type="similarity">
    <text evidence="6">Belongs to the mitochondrial carrier (TC 2.A.29) family.</text>
</comment>
<name>A0A8J6E179_9EUKA</name>
<dbReference type="Pfam" id="PF00153">
    <property type="entry name" value="Mito_carr"/>
    <property type="match status" value="3"/>
</dbReference>
<reference evidence="7" key="1">
    <citation type="submission" date="2021-05" db="EMBL/GenBank/DDBJ databases">
        <title>A free-living protist that lacks canonical eukaryotic 1 DNA replication and segregation systems.</title>
        <authorList>
            <person name="Salas-Leiva D.E."/>
            <person name="Tromer E.C."/>
            <person name="Curtis B.A."/>
            <person name="Jerlstrom-Hultqvist J."/>
            <person name="Kolisko M."/>
            <person name="Yi Z."/>
            <person name="Salas-Leiva J.S."/>
            <person name="Gallot-Lavallee L."/>
            <person name="Kops G.J.P.L."/>
            <person name="Archibald J.M."/>
            <person name="Simpson A.G.B."/>
            <person name="Roger A.J."/>
        </authorList>
    </citation>
    <scope>NUCLEOTIDE SEQUENCE</scope>
    <source>
        <strain evidence="7">BICM</strain>
    </source>
</reference>